<dbReference type="Proteomes" id="UP000775213">
    <property type="component" value="Unassembled WGS sequence"/>
</dbReference>
<sequence length="157" mass="16744">MPTAAMLETQGFGTSPVDLSPLVSLPLTALFFNSFLAGTAVRSTPLPERSALSGKTLVISYGFPPLPFRIRPLLLLRAACHYSVAETAARPFFFCLLCAYCGSLGPSSRVSAAFLLFVLNFAFSSCPKLVMPVPCSSAAGTPVILFNIFCHCHIPLP</sequence>
<evidence type="ECO:0000313" key="2">
    <source>
        <dbReference type="Proteomes" id="UP000775213"/>
    </source>
</evidence>
<evidence type="ECO:0000313" key="1">
    <source>
        <dbReference type="EMBL" id="KAH0462447.1"/>
    </source>
</evidence>
<organism evidence="1 2">
    <name type="scientific">Dendrobium chrysotoxum</name>
    <name type="common">Orchid</name>
    <dbReference type="NCBI Taxonomy" id="161865"/>
    <lineage>
        <taxon>Eukaryota</taxon>
        <taxon>Viridiplantae</taxon>
        <taxon>Streptophyta</taxon>
        <taxon>Embryophyta</taxon>
        <taxon>Tracheophyta</taxon>
        <taxon>Spermatophyta</taxon>
        <taxon>Magnoliopsida</taxon>
        <taxon>Liliopsida</taxon>
        <taxon>Asparagales</taxon>
        <taxon>Orchidaceae</taxon>
        <taxon>Epidendroideae</taxon>
        <taxon>Malaxideae</taxon>
        <taxon>Dendrobiinae</taxon>
        <taxon>Dendrobium</taxon>
    </lineage>
</organism>
<dbReference type="AlphaFoldDB" id="A0AAV7H0N1"/>
<gene>
    <name evidence="1" type="ORF">IEQ34_010022</name>
</gene>
<keyword evidence="2" id="KW-1185">Reference proteome</keyword>
<comment type="caution">
    <text evidence="1">The sequence shown here is derived from an EMBL/GenBank/DDBJ whole genome shotgun (WGS) entry which is preliminary data.</text>
</comment>
<proteinExistence type="predicted"/>
<accession>A0AAV7H0N1</accession>
<dbReference type="EMBL" id="JAGFBR010000009">
    <property type="protein sequence ID" value="KAH0462447.1"/>
    <property type="molecule type" value="Genomic_DNA"/>
</dbReference>
<protein>
    <submittedName>
        <fullName evidence="1">Uncharacterized protein</fullName>
    </submittedName>
</protein>
<name>A0AAV7H0N1_DENCH</name>
<reference evidence="1 2" key="1">
    <citation type="journal article" date="2021" name="Hortic Res">
        <title>Chromosome-scale assembly of the Dendrobium chrysotoxum genome enhances the understanding of orchid evolution.</title>
        <authorList>
            <person name="Zhang Y."/>
            <person name="Zhang G.Q."/>
            <person name="Zhang D."/>
            <person name="Liu X.D."/>
            <person name="Xu X.Y."/>
            <person name="Sun W.H."/>
            <person name="Yu X."/>
            <person name="Zhu X."/>
            <person name="Wang Z.W."/>
            <person name="Zhao X."/>
            <person name="Zhong W.Y."/>
            <person name="Chen H."/>
            <person name="Yin W.L."/>
            <person name="Huang T."/>
            <person name="Niu S.C."/>
            <person name="Liu Z.J."/>
        </authorList>
    </citation>
    <scope>NUCLEOTIDE SEQUENCE [LARGE SCALE GENOMIC DNA]</scope>
    <source>
        <strain evidence="1">Lindl</strain>
    </source>
</reference>